<feature type="region of interest" description="Disordered" evidence="1">
    <location>
        <begin position="359"/>
        <end position="495"/>
    </location>
</feature>
<dbReference type="AlphaFoldDB" id="A0A9W7G0A2"/>
<feature type="compositionally biased region" description="Polar residues" evidence="1">
    <location>
        <begin position="366"/>
        <end position="393"/>
    </location>
</feature>
<dbReference type="EMBL" id="BRYA01000617">
    <property type="protein sequence ID" value="GMI25811.1"/>
    <property type="molecule type" value="Genomic_DNA"/>
</dbReference>
<evidence type="ECO:0000256" key="1">
    <source>
        <dbReference type="SAM" id="MobiDB-lite"/>
    </source>
</evidence>
<feature type="compositionally biased region" description="Gly residues" evidence="1">
    <location>
        <begin position="407"/>
        <end position="418"/>
    </location>
</feature>
<feature type="compositionally biased region" description="Pro residues" evidence="1">
    <location>
        <begin position="30"/>
        <end position="45"/>
    </location>
</feature>
<accession>A0A9W7G0A2</accession>
<feature type="compositionally biased region" description="Basic and acidic residues" evidence="1">
    <location>
        <begin position="394"/>
        <end position="406"/>
    </location>
</feature>
<organism evidence="2 3">
    <name type="scientific">Triparma columacea</name>
    <dbReference type="NCBI Taxonomy" id="722753"/>
    <lineage>
        <taxon>Eukaryota</taxon>
        <taxon>Sar</taxon>
        <taxon>Stramenopiles</taxon>
        <taxon>Ochrophyta</taxon>
        <taxon>Bolidophyceae</taxon>
        <taxon>Parmales</taxon>
        <taxon>Triparmaceae</taxon>
        <taxon>Triparma</taxon>
    </lineage>
</organism>
<keyword evidence="3" id="KW-1185">Reference proteome</keyword>
<reference evidence="3" key="1">
    <citation type="journal article" date="2023" name="Commun. Biol.">
        <title>Genome analysis of Parmales, the sister group of diatoms, reveals the evolutionary specialization of diatoms from phago-mixotrophs to photoautotrophs.</title>
        <authorList>
            <person name="Ban H."/>
            <person name="Sato S."/>
            <person name="Yoshikawa S."/>
            <person name="Yamada K."/>
            <person name="Nakamura Y."/>
            <person name="Ichinomiya M."/>
            <person name="Sato N."/>
            <person name="Blanc-Mathieu R."/>
            <person name="Endo H."/>
            <person name="Kuwata A."/>
            <person name="Ogata H."/>
        </authorList>
    </citation>
    <scope>NUCLEOTIDE SEQUENCE [LARGE SCALE GENOMIC DNA]</scope>
</reference>
<dbReference type="Proteomes" id="UP001165065">
    <property type="component" value="Unassembled WGS sequence"/>
</dbReference>
<dbReference type="OrthoDB" id="198874at2759"/>
<evidence type="ECO:0000313" key="3">
    <source>
        <dbReference type="Proteomes" id="UP001165065"/>
    </source>
</evidence>
<comment type="caution">
    <text evidence="2">The sequence shown here is derived from an EMBL/GenBank/DDBJ whole genome shotgun (WGS) entry which is preliminary data.</text>
</comment>
<proteinExistence type="predicted"/>
<evidence type="ECO:0000313" key="2">
    <source>
        <dbReference type="EMBL" id="GMI25811.1"/>
    </source>
</evidence>
<gene>
    <name evidence="2" type="ORF">TrCOL_g12047</name>
</gene>
<feature type="region of interest" description="Disordered" evidence="1">
    <location>
        <begin position="1"/>
        <end position="59"/>
    </location>
</feature>
<protein>
    <submittedName>
        <fullName evidence="2">Uncharacterized protein</fullName>
    </submittedName>
</protein>
<sequence>MEDPSTPSHGHQLVPSLDLTSASLNSPGSPTVPVPFSPSPTPPSAAPSSSSRSGPRTRRELLESRKAAFISTERSIASKHVKPDNIHREVLPTFVPQLIQDNVELCYLKLEQHGWFPLANVDPEGSYGEGKKEHPSYAYWYEQAEDYNEEGAAKFKDSPRLYNYNKREKQRKTPLKPDSTRALGEYRHWRKKVPPPLCDKVTKIDSAVGRSGWRAHVTLGNGVVRWTDDVFDWQQSNMLNPKGVNENGKSMYIYPNELEPMYSSFSPDKIYRWRPPSDKKKGRKRVKKKMTKEEIVQINDIRRQNMETRGSVNACKPSPRKHATVRVMGNQESDNLLNSFKGTGVLRLDRVLDGSATDRQVFGGLRQQTQQRTSPTETKNTASGFSTLTSRSESTPRRARFYETDPGRGGGVKGGGGEGGEESKAWNRTGTPRTDNRQKRGNVNSRNGKKGSSPTNLAPDAIVTSPSAALALSPFPGSSSGVGGGKGSPKIALGGIPTDVATVCRVEDEDTVISNITGVPP</sequence>
<name>A0A9W7G0A2_9STRA</name>
<feature type="compositionally biased region" description="Polar residues" evidence="1">
    <location>
        <begin position="441"/>
        <end position="456"/>
    </location>
</feature>